<sequence length="100" mass="10339">MCAGCPGGRAVSPATAHLNLHGGKRAVLAALRREVGPRATITLFGDRWLLRSRTGAQQVLPDLEHLVAELAERGLLDRSAVPEDAAGADLVAALVTAPGP</sequence>
<evidence type="ECO:0000313" key="2">
    <source>
        <dbReference type="Proteomes" id="UP000436989"/>
    </source>
</evidence>
<dbReference type="AlphaFoldDB" id="A0A6N8GKP9"/>
<protein>
    <submittedName>
        <fullName evidence="1">Uncharacterized protein</fullName>
    </submittedName>
</protein>
<organism evidence="1 2">
    <name type="scientific">Kocuria sediminis</name>
    <dbReference type="NCBI Taxonomy" id="1038857"/>
    <lineage>
        <taxon>Bacteria</taxon>
        <taxon>Bacillati</taxon>
        <taxon>Actinomycetota</taxon>
        <taxon>Actinomycetes</taxon>
        <taxon>Micrococcales</taxon>
        <taxon>Micrococcaceae</taxon>
        <taxon>Kocuria</taxon>
    </lineage>
</organism>
<evidence type="ECO:0000313" key="1">
    <source>
        <dbReference type="EMBL" id="MUN63488.1"/>
    </source>
</evidence>
<name>A0A6N8GKP9_9MICC</name>
<proteinExistence type="predicted"/>
<dbReference type="EMBL" id="WOGU01000007">
    <property type="protein sequence ID" value="MUN63488.1"/>
    <property type="molecule type" value="Genomic_DNA"/>
</dbReference>
<gene>
    <name evidence="1" type="ORF">GMA12_10095</name>
</gene>
<comment type="caution">
    <text evidence="1">The sequence shown here is derived from an EMBL/GenBank/DDBJ whole genome shotgun (WGS) entry which is preliminary data.</text>
</comment>
<dbReference type="Proteomes" id="UP000436989">
    <property type="component" value="Unassembled WGS sequence"/>
</dbReference>
<accession>A0A6N8GKP9</accession>
<reference evidence="1 2" key="1">
    <citation type="submission" date="2019-12" db="EMBL/GenBank/DDBJ databases">
        <authorList>
            <person name="Shi Y."/>
        </authorList>
    </citation>
    <scope>NUCLEOTIDE SEQUENCE [LARGE SCALE GENOMIC DNA]</scope>
    <source>
        <strain evidence="1 2">JCM 17929</strain>
    </source>
</reference>
<keyword evidence="2" id="KW-1185">Reference proteome</keyword>
<dbReference type="RefSeq" id="WP_156269394.1">
    <property type="nucleotide sequence ID" value="NZ_WOGU01000007.1"/>
</dbReference>